<dbReference type="Proteomes" id="UP000646548">
    <property type="component" value="Unassembled WGS sequence"/>
</dbReference>
<organism evidence="12 13">
    <name type="scientific">Oryzias melastigma</name>
    <name type="common">Marine medaka</name>
    <dbReference type="NCBI Taxonomy" id="30732"/>
    <lineage>
        <taxon>Eukaryota</taxon>
        <taxon>Metazoa</taxon>
        <taxon>Chordata</taxon>
        <taxon>Craniata</taxon>
        <taxon>Vertebrata</taxon>
        <taxon>Euteleostomi</taxon>
        <taxon>Actinopterygii</taxon>
        <taxon>Neopterygii</taxon>
        <taxon>Teleostei</taxon>
        <taxon>Neoteleostei</taxon>
        <taxon>Acanthomorphata</taxon>
        <taxon>Ovalentaria</taxon>
        <taxon>Atherinomorphae</taxon>
        <taxon>Beloniformes</taxon>
        <taxon>Adrianichthyidae</taxon>
        <taxon>Oryziinae</taxon>
        <taxon>Oryzias</taxon>
    </lineage>
</organism>
<dbReference type="PROSITE" id="PS00232">
    <property type="entry name" value="CADHERIN_1"/>
    <property type="match status" value="1"/>
</dbReference>
<name>A0A834CBD9_ORYME</name>
<evidence type="ECO:0000313" key="13">
    <source>
        <dbReference type="Proteomes" id="UP000646548"/>
    </source>
</evidence>
<dbReference type="InterPro" id="IPR013164">
    <property type="entry name" value="Cadherin_N"/>
</dbReference>
<dbReference type="Gene3D" id="2.60.40.60">
    <property type="entry name" value="Cadherins"/>
    <property type="match status" value="2"/>
</dbReference>
<sequence>MELNSRVILLLVVLLHCGPADGSILYRVQEEQPPNTLIGSLAADQGLPDSGHLYKLEVGAPYLRVDGNTGDIFTTEIPIDRETLRDCRSPVKSKPCYLEFEVSVTDLLQNQSPRLIEGRIEVQDINDNTPQFPLSVLTISVPENTVMGALFSIPVATDRDSERNGVADYALTAGPDAATLFGLQVADDRGGKLPQLIVLGNLDRELKDSYDLTIKAVDGGNPQRYSQALLRVVVTGRQ</sequence>
<evidence type="ECO:0000256" key="4">
    <source>
        <dbReference type="ARBA" id="ARBA00022837"/>
    </source>
</evidence>
<feature type="domain" description="Cadherin" evidence="11">
    <location>
        <begin position="133"/>
        <end position="234"/>
    </location>
</feature>
<dbReference type="Pfam" id="PF00028">
    <property type="entry name" value="Cadherin"/>
    <property type="match status" value="1"/>
</dbReference>
<dbReference type="EMBL" id="WKFB01000264">
    <property type="protein sequence ID" value="KAF6729172.1"/>
    <property type="molecule type" value="Genomic_DNA"/>
</dbReference>
<dbReference type="AlphaFoldDB" id="A0A834CBD9"/>
<keyword evidence="7" id="KW-0472">Membrane</keyword>
<keyword evidence="8" id="KW-0325">Glycoprotein</keyword>
<evidence type="ECO:0000256" key="10">
    <source>
        <dbReference type="SAM" id="SignalP"/>
    </source>
</evidence>
<dbReference type="PROSITE" id="PS50268">
    <property type="entry name" value="CADHERIN_2"/>
    <property type="match status" value="2"/>
</dbReference>
<keyword evidence="10" id="KW-0732">Signal</keyword>
<dbReference type="PANTHER" id="PTHR24028:SF247">
    <property type="entry name" value="PROTOCADHERIN-1"/>
    <property type="match status" value="1"/>
</dbReference>
<dbReference type="CDD" id="cd11304">
    <property type="entry name" value="Cadherin_repeat"/>
    <property type="match status" value="2"/>
</dbReference>
<dbReference type="InterPro" id="IPR002126">
    <property type="entry name" value="Cadherin-like_dom"/>
</dbReference>
<dbReference type="PRINTS" id="PR00205">
    <property type="entry name" value="CADHERIN"/>
</dbReference>
<dbReference type="InterPro" id="IPR015919">
    <property type="entry name" value="Cadherin-like_sf"/>
</dbReference>
<dbReference type="FunFam" id="2.60.40.60:FF:000072">
    <property type="entry name" value="Protocadherin 1"/>
    <property type="match status" value="1"/>
</dbReference>
<evidence type="ECO:0000256" key="7">
    <source>
        <dbReference type="ARBA" id="ARBA00023136"/>
    </source>
</evidence>
<evidence type="ECO:0000256" key="2">
    <source>
        <dbReference type="ARBA" id="ARBA00022692"/>
    </source>
</evidence>
<evidence type="ECO:0000256" key="9">
    <source>
        <dbReference type="PROSITE-ProRule" id="PRU00043"/>
    </source>
</evidence>
<evidence type="ECO:0000259" key="11">
    <source>
        <dbReference type="PROSITE" id="PS50268"/>
    </source>
</evidence>
<dbReference type="FunFam" id="2.60.40.60:FF:000078">
    <property type="entry name" value="Protocadherin 1"/>
    <property type="match status" value="1"/>
</dbReference>
<comment type="subcellular location">
    <subcellularLocation>
        <location evidence="1">Membrane</location>
        <topology evidence="1">Single-pass membrane protein</topology>
    </subcellularLocation>
</comment>
<comment type="caution">
    <text evidence="12">The sequence shown here is derived from an EMBL/GenBank/DDBJ whole genome shotgun (WGS) entry which is preliminary data.</text>
</comment>
<evidence type="ECO:0000256" key="3">
    <source>
        <dbReference type="ARBA" id="ARBA00022737"/>
    </source>
</evidence>
<evidence type="ECO:0000256" key="8">
    <source>
        <dbReference type="ARBA" id="ARBA00023180"/>
    </source>
</evidence>
<dbReference type="GO" id="GO:0009653">
    <property type="term" value="P:anatomical structure morphogenesis"/>
    <property type="evidence" value="ECO:0007669"/>
    <property type="project" value="UniProtKB-ARBA"/>
</dbReference>
<dbReference type="GO" id="GO:0007156">
    <property type="term" value="P:homophilic cell adhesion via plasma membrane adhesion molecules"/>
    <property type="evidence" value="ECO:0007669"/>
    <property type="project" value="InterPro"/>
</dbReference>
<feature type="chain" id="PRO_5032597776" evidence="10">
    <location>
        <begin position="23"/>
        <end position="238"/>
    </location>
</feature>
<evidence type="ECO:0000256" key="6">
    <source>
        <dbReference type="ARBA" id="ARBA00022989"/>
    </source>
</evidence>
<dbReference type="SMART" id="SM00112">
    <property type="entry name" value="CA"/>
    <property type="match status" value="2"/>
</dbReference>
<evidence type="ECO:0000256" key="5">
    <source>
        <dbReference type="ARBA" id="ARBA00022889"/>
    </source>
</evidence>
<keyword evidence="3" id="KW-0677">Repeat</keyword>
<reference evidence="12" key="1">
    <citation type="journal article" name="BMC Genomics">
        <title>Long-read sequencing and de novo genome assembly of marine medaka (Oryzias melastigma).</title>
        <authorList>
            <person name="Liang P."/>
            <person name="Saqib H.S.A."/>
            <person name="Ni X."/>
            <person name="Shen Y."/>
        </authorList>
    </citation>
    <scope>NUCLEOTIDE SEQUENCE</scope>
    <source>
        <strain evidence="12">Bigg-433</strain>
    </source>
</reference>
<dbReference type="SUPFAM" id="SSF49313">
    <property type="entry name" value="Cadherin-like"/>
    <property type="match status" value="2"/>
</dbReference>
<dbReference type="InterPro" id="IPR020894">
    <property type="entry name" value="Cadherin_CS"/>
</dbReference>
<evidence type="ECO:0000256" key="1">
    <source>
        <dbReference type="ARBA" id="ARBA00004167"/>
    </source>
</evidence>
<dbReference type="PANTHER" id="PTHR24028">
    <property type="entry name" value="CADHERIN-87A"/>
    <property type="match status" value="1"/>
</dbReference>
<gene>
    <name evidence="12" type="ORF">FQA47_007404</name>
</gene>
<protein>
    <submittedName>
        <fullName evidence="12">Protocadherin-1</fullName>
    </submittedName>
</protein>
<keyword evidence="6" id="KW-1133">Transmembrane helix</keyword>
<keyword evidence="5" id="KW-0130">Cell adhesion</keyword>
<dbReference type="GO" id="GO:0005509">
    <property type="term" value="F:calcium ion binding"/>
    <property type="evidence" value="ECO:0007669"/>
    <property type="project" value="UniProtKB-UniRule"/>
</dbReference>
<keyword evidence="4 9" id="KW-0106">Calcium</keyword>
<proteinExistence type="predicted"/>
<feature type="domain" description="Cadherin" evidence="11">
    <location>
        <begin position="20"/>
        <end position="132"/>
    </location>
</feature>
<dbReference type="Pfam" id="PF08266">
    <property type="entry name" value="Cadherin_2"/>
    <property type="match status" value="1"/>
</dbReference>
<feature type="signal peptide" evidence="10">
    <location>
        <begin position="1"/>
        <end position="22"/>
    </location>
</feature>
<evidence type="ECO:0000313" key="12">
    <source>
        <dbReference type="EMBL" id="KAF6729172.1"/>
    </source>
</evidence>
<accession>A0A834CBD9</accession>
<keyword evidence="2" id="KW-0812">Transmembrane</keyword>
<dbReference type="GO" id="GO:0005886">
    <property type="term" value="C:plasma membrane"/>
    <property type="evidence" value="ECO:0007669"/>
    <property type="project" value="InterPro"/>
</dbReference>
<dbReference type="InterPro" id="IPR050174">
    <property type="entry name" value="Protocadherin/Cadherin-CA"/>
</dbReference>